<dbReference type="PANTHER" id="PTHR43877">
    <property type="entry name" value="AMINOALKYLPHOSPHONATE N-ACETYLTRANSFERASE-RELATED-RELATED"/>
    <property type="match status" value="1"/>
</dbReference>
<keyword evidence="5" id="KW-1185">Reference proteome</keyword>
<dbReference type="PROSITE" id="PS51186">
    <property type="entry name" value="GNAT"/>
    <property type="match status" value="1"/>
</dbReference>
<dbReference type="EMBL" id="BAAARN010000001">
    <property type="protein sequence ID" value="GAA2736260.1"/>
    <property type="molecule type" value="Genomic_DNA"/>
</dbReference>
<keyword evidence="2" id="KW-0012">Acyltransferase</keyword>
<name>A0ABN3UNJ4_9MICO</name>
<evidence type="ECO:0000313" key="4">
    <source>
        <dbReference type="EMBL" id="GAA2736260.1"/>
    </source>
</evidence>
<evidence type="ECO:0000256" key="2">
    <source>
        <dbReference type="ARBA" id="ARBA00023315"/>
    </source>
</evidence>
<evidence type="ECO:0000313" key="5">
    <source>
        <dbReference type="Proteomes" id="UP001501326"/>
    </source>
</evidence>
<evidence type="ECO:0000256" key="1">
    <source>
        <dbReference type="ARBA" id="ARBA00022679"/>
    </source>
</evidence>
<accession>A0ABN3UNJ4</accession>
<organism evidence="4 5">
    <name type="scientific">Pedococcus aerophilus</name>
    <dbReference type="NCBI Taxonomy" id="436356"/>
    <lineage>
        <taxon>Bacteria</taxon>
        <taxon>Bacillati</taxon>
        <taxon>Actinomycetota</taxon>
        <taxon>Actinomycetes</taxon>
        <taxon>Micrococcales</taxon>
        <taxon>Intrasporangiaceae</taxon>
        <taxon>Pedococcus</taxon>
    </lineage>
</organism>
<dbReference type="Proteomes" id="UP001501326">
    <property type="component" value="Unassembled WGS sequence"/>
</dbReference>
<dbReference type="SUPFAM" id="SSF55729">
    <property type="entry name" value="Acyl-CoA N-acyltransferases (Nat)"/>
    <property type="match status" value="1"/>
</dbReference>
<dbReference type="PANTHER" id="PTHR43877:SF2">
    <property type="entry name" value="AMINOALKYLPHOSPHONATE N-ACETYLTRANSFERASE-RELATED"/>
    <property type="match status" value="1"/>
</dbReference>
<evidence type="ECO:0000259" key="3">
    <source>
        <dbReference type="PROSITE" id="PS51186"/>
    </source>
</evidence>
<gene>
    <name evidence="4" type="ORF">GCM10009867_20560</name>
</gene>
<reference evidence="4 5" key="1">
    <citation type="journal article" date="2019" name="Int. J. Syst. Evol. Microbiol.">
        <title>The Global Catalogue of Microorganisms (GCM) 10K type strain sequencing project: providing services to taxonomists for standard genome sequencing and annotation.</title>
        <authorList>
            <consortium name="The Broad Institute Genomics Platform"/>
            <consortium name="The Broad Institute Genome Sequencing Center for Infectious Disease"/>
            <person name="Wu L."/>
            <person name="Ma J."/>
        </authorList>
    </citation>
    <scope>NUCLEOTIDE SEQUENCE [LARGE SCALE GENOMIC DNA]</scope>
    <source>
        <strain evidence="4 5">JCM 16378</strain>
    </source>
</reference>
<dbReference type="CDD" id="cd04301">
    <property type="entry name" value="NAT_SF"/>
    <property type="match status" value="1"/>
</dbReference>
<proteinExistence type="predicted"/>
<keyword evidence="1" id="KW-0808">Transferase</keyword>
<feature type="domain" description="N-acetyltransferase" evidence="3">
    <location>
        <begin position="6"/>
        <end position="171"/>
    </location>
</feature>
<comment type="caution">
    <text evidence="4">The sequence shown here is derived from an EMBL/GenBank/DDBJ whole genome shotgun (WGS) entry which is preliminary data.</text>
</comment>
<dbReference type="InterPro" id="IPR016181">
    <property type="entry name" value="Acyl_CoA_acyltransferase"/>
</dbReference>
<dbReference type="Pfam" id="PF00583">
    <property type="entry name" value="Acetyltransf_1"/>
    <property type="match status" value="1"/>
</dbReference>
<dbReference type="InterPro" id="IPR050832">
    <property type="entry name" value="Bact_Acetyltransf"/>
</dbReference>
<protein>
    <submittedName>
        <fullName evidence="4">GNAT family N-acetyltransferase</fullName>
    </submittedName>
</protein>
<dbReference type="InterPro" id="IPR000182">
    <property type="entry name" value="GNAT_dom"/>
</dbReference>
<dbReference type="Gene3D" id="3.40.630.30">
    <property type="match status" value="1"/>
</dbReference>
<sequence>MGSMSFAIRRADPADPADGPAIEAAGVVSRTAYVDGGHIPGRAEYAGRLADAASRAREAELWLAVDPDGTVLGSVTFAVGGSSYAEVSVEGEGEFRMLAVGEQARGRGVGEALVRRCVERARELGLSALAISTQPTMSAAHRLYERLGFTRAPELDWKPVPEVDLMTYRLTL</sequence>